<dbReference type="Gene3D" id="3.40.190.10">
    <property type="entry name" value="Periplasmic binding protein-like II"/>
    <property type="match status" value="3"/>
</dbReference>
<accession>A0A919Y3A6</accession>
<sequence length="517" mass="58118">MLKALNPAKAVLLAVISFALLLTACSKNPPNGTLTDQNTLETPNEIIELRGYTMGAAPAGGLDTFYRQLDELTVRDLGLRVRFDFIPWGDEKNQISRAIAAKKYDLYAGGAWSDFITFASKNAFADLAPLLDKVPDLVEHYNGMLENAKMDGKLYGIPQYITPGGGSEGLLYREDLRKQWNLPEITDLATAEQYLYKAKEVYPDVSMINDKRFADNLWTLLAGSKYHTLIQGFVVAPIDKPYEAISMYDTPEYRQVLEYARRWHEDGIVDPSILAAPENSTGKTLELMKLDKKPLEFNNHFGAVSSGYIGVLMDLYPEFEYGWFDYYLGNVPSYLPYLSPNNISMISVGAHSKHIEKALQFIAKAHTDQAYYNLLQYGVEGEHYKLDSENRIYFDGIPSENRKSGWTGLNDGTMNLPAKYPDNWQALHDRIHAEGKRQANLGGESPYGGFVFNNAVVAKELASMEKVRSQYIQPLAVGIAQDMDEEWINARKQLKLAGMDAYLEELQKQLDAFAASK</sequence>
<dbReference type="SUPFAM" id="SSF53850">
    <property type="entry name" value="Periplasmic binding protein-like II"/>
    <property type="match status" value="1"/>
</dbReference>
<keyword evidence="3" id="KW-0472">Membrane</keyword>
<gene>
    <name evidence="8" type="ORF">J41TS4_30790</name>
</gene>
<dbReference type="PROSITE" id="PS51257">
    <property type="entry name" value="PROKAR_LIPOPROTEIN"/>
    <property type="match status" value="1"/>
</dbReference>
<feature type="domain" description="DUF3502" evidence="7">
    <location>
        <begin position="446"/>
        <end position="514"/>
    </location>
</feature>
<dbReference type="InterPro" id="IPR050490">
    <property type="entry name" value="Bact_solute-bd_prot1"/>
</dbReference>
<comment type="caution">
    <text evidence="8">The sequence shown here is derived from an EMBL/GenBank/DDBJ whole genome shotgun (WGS) entry which is preliminary data.</text>
</comment>
<keyword evidence="1" id="KW-1003">Cell membrane</keyword>
<proteinExistence type="predicted"/>
<keyword evidence="4" id="KW-0564">Palmitate</keyword>
<keyword evidence="5 8" id="KW-0449">Lipoprotein</keyword>
<keyword evidence="2 6" id="KW-0732">Signal</keyword>
<dbReference type="PANTHER" id="PTHR43649:SF33">
    <property type="entry name" value="POLYGALACTURONAN_RHAMNOGALACTURONAN-BINDING PROTEIN YTCQ"/>
    <property type="match status" value="1"/>
</dbReference>
<dbReference type="PANTHER" id="PTHR43649">
    <property type="entry name" value="ARABINOSE-BINDING PROTEIN-RELATED"/>
    <property type="match status" value="1"/>
</dbReference>
<evidence type="ECO:0000256" key="6">
    <source>
        <dbReference type="SAM" id="SignalP"/>
    </source>
</evidence>
<dbReference type="InterPro" id="IPR006059">
    <property type="entry name" value="SBP"/>
</dbReference>
<dbReference type="RefSeq" id="WP_301628371.1">
    <property type="nucleotide sequence ID" value="NZ_BORS01000010.1"/>
</dbReference>
<feature type="signal peptide" evidence="6">
    <location>
        <begin position="1"/>
        <end position="24"/>
    </location>
</feature>
<evidence type="ECO:0000256" key="2">
    <source>
        <dbReference type="ARBA" id="ARBA00022729"/>
    </source>
</evidence>
<evidence type="ECO:0000256" key="3">
    <source>
        <dbReference type="ARBA" id="ARBA00023136"/>
    </source>
</evidence>
<dbReference type="EMBL" id="BORS01000010">
    <property type="protein sequence ID" value="GIO43321.1"/>
    <property type="molecule type" value="Genomic_DNA"/>
</dbReference>
<evidence type="ECO:0000259" key="7">
    <source>
        <dbReference type="Pfam" id="PF12010"/>
    </source>
</evidence>
<evidence type="ECO:0000256" key="1">
    <source>
        <dbReference type="ARBA" id="ARBA00022475"/>
    </source>
</evidence>
<evidence type="ECO:0000313" key="9">
    <source>
        <dbReference type="Proteomes" id="UP000678895"/>
    </source>
</evidence>
<dbReference type="InterPro" id="IPR022627">
    <property type="entry name" value="DUF3502"/>
</dbReference>
<evidence type="ECO:0000256" key="5">
    <source>
        <dbReference type="ARBA" id="ARBA00023288"/>
    </source>
</evidence>
<dbReference type="Pfam" id="PF12010">
    <property type="entry name" value="DUF3502"/>
    <property type="match status" value="1"/>
</dbReference>
<name>A0A919Y3A6_9BACL</name>
<protein>
    <submittedName>
        <fullName evidence="8">ABC transporter substrate binding lipoprotein</fullName>
    </submittedName>
</protein>
<evidence type="ECO:0000256" key="4">
    <source>
        <dbReference type="ARBA" id="ARBA00023139"/>
    </source>
</evidence>
<feature type="chain" id="PRO_5039115851" evidence="6">
    <location>
        <begin position="25"/>
        <end position="517"/>
    </location>
</feature>
<dbReference type="Pfam" id="PF13416">
    <property type="entry name" value="SBP_bac_8"/>
    <property type="match status" value="1"/>
</dbReference>
<dbReference type="Proteomes" id="UP000678895">
    <property type="component" value="Unassembled WGS sequence"/>
</dbReference>
<organism evidence="8 9">
    <name type="scientific">Paenibacillus apis</name>
    <dbReference type="NCBI Taxonomy" id="1792174"/>
    <lineage>
        <taxon>Bacteria</taxon>
        <taxon>Bacillati</taxon>
        <taxon>Bacillota</taxon>
        <taxon>Bacilli</taxon>
        <taxon>Bacillales</taxon>
        <taxon>Paenibacillaceae</taxon>
        <taxon>Paenibacillus</taxon>
    </lineage>
</organism>
<evidence type="ECO:0000313" key="8">
    <source>
        <dbReference type="EMBL" id="GIO43321.1"/>
    </source>
</evidence>
<reference evidence="8" key="1">
    <citation type="submission" date="2021-03" db="EMBL/GenBank/DDBJ databases">
        <title>Antimicrobial resistance genes in bacteria isolated from Japanese honey, and their potential for conferring macrolide and lincosamide resistance in the American foulbrood pathogen Paenibacillus larvae.</title>
        <authorList>
            <person name="Okamoto M."/>
            <person name="Kumagai M."/>
            <person name="Kanamori H."/>
            <person name="Takamatsu D."/>
        </authorList>
    </citation>
    <scope>NUCLEOTIDE SEQUENCE</scope>
    <source>
        <strain evidence="8">J41TS4</strain>
    </source>
</reference>
<dbReference type="AlphaFoldDB" id="A0A919Y3A6"/>
<keyword evidence="9" id="KW-1185">Reference proteome</keyword>